<feature type="signal peptide" evidence="9">
    <location>
        <begin position="1"/>
        <end position="31"/>
    </location>
</feature>
<dbReference type="InterPro" id="IPR000719">
    <property type="entry name" value="Prot_kinase_dom"/>
</dbReference>
<evidence type="ECO:0000313" key="12">
    <source>
        <dbReference type="Proteomes" id="UP000275267"/>
    </source>
</evidence>
<evidence type="ECO:0000313" key="11">
    <source>
        <dbReference type="EMBL" id="RLM56381.1"/>
    </source>
</evidence>
<evidence type="ECO:0000256" key="4">
    <source>
        <dbReference type="ARBA" id="ARBA00022777"/>
    </source>
</evidence>
<keyword evidence="4" id="KW-0418">Kinase</keyword>
<dbReference type="Gene3D" id="3.30.200.20">
    <property type="entry name" value="Phosphorylase Kinase, domain 1"/>
    <property type="match status" value="2"/>
</dbReference>
<dbReference type="OrthoDB" id="4062651at2759"/>
<reference evidence="12" key="1">
    <citation type="journal article" date="2019" name="Nat. Commun.">
        <title>The genome of broomcorn millet.</title>
        <authorList>
            <person name="Zou C."/>
            <person name="Miki D."/>
            <person name="Li D."/>
            <person name="Tang Q."/>
            <person name="Xiao L."/>
            <person name="Rajput S."/>
            <person name="Deng P."/>
            <person name="Jia W."/>
            <person name="Huang R."/>
            <person name="Zhang M."/>
            <person name="Sun Y."/>
            <person name="Hu J."/>
            <person name="Fu X."/>
            <person name="Schnable P.S."/>
            <person name="Li F."/>
            <person name="Zhang H."/>
            <person name="Feng B."/>
            <person name="Zhu X."/>
            <person name="Liu R."/>
            <person name="Schnable J.C."/>
            <person name="Zhu J.-K."/>
            <person name="Zhang H."/>
        </authorList>
    </citation>
    <scope>NUCLEOTIDE SEQUENCE [LARGE SCALE GENOMIC DNA]</scope>
</reference>
<dbReference type="PANTHER" id="PTHR47989">
    <property type="entry name" value="OS01G0750732 PROTEIN"/>
    <property type="match status" value="1"/>
</dbReference>
<name>A0A3L6PJ82_PANMI</name>
<keyword evidence="9" id="KW-0732">Signal</keyword>
<evidence type="ECO:0000256" key="8">
    <source>
        <dbReference type="SAM" id="Phobius"/>
    </source>
</evidence>
<dbReference type="PROSITE" id="PS00108">
    <property type="entry name" value="PROTEIN_KINASE_ST"/>
    <property type="match status" value="1"/>
</dbReference>
<evidence type="ECO:0000256" key="5">
    <source>
        <dbReference type="ARBA" id="ARBA00022840"/>
    </source>
</evidence>
<dbReference type="PROSITE" id="PS00107">
    <property type="entry name" value="PROTEIN_KINASE_ATP"/>
    <property type="match status" value="1"/>
</dbReference>
<keyword evidence="8" id="KW-0812">Transmembrane</keyword>
<feature type="chain" id="PRO_5018168768" evidence="9">
    <location>
        <begin position="32"/>
        <end position="499"/>
    </location>
</feature>
<dbReference type="PROSITE" id="PS50011">
    <property type="entry name" value="PROTEIN_KINASE_DOM"/>
    <property type="match status" value="1"/>
</dbReference>
<dbReference type="InterPro" id="IPR008271">
    <property type="entry name" value="Ser/Thr_kinase_AS"/>
</dbReference>
<evidence type="ECO:0000256" key="1">
    <source>
        <dbReference type="ARBA" id="ARBA00022527"/>
    </source>
</evidence>
<proteinExistence type="inferred from homology"/>
<keyword evidence="12" id="KW-1185">Reference proteome</keyword>
<organism evidence="11 12">
    <name type="scientific">Panicum miliaceum</name>
    <name type="common">Proso millet</name>
    <name type="synonym">Broomcorn millet</name>
    <dbReference type="NCBI Taxonomy" id="4540"/>
    <lineage>
        <taxon>Eukaryota</taxon>
        <taxon>Viridiplantae</taxon>
        <taxon>Streptophyta</taxon>
        <taxon>Embryophyta</taxon>
        <taxon>Tracheophyta</taxon>
        <taxon>Spermatophyta</taxon>
        <taxon>Magnoliopsida</taxon>
        <taxon>Liliopsida</taxon>
        <taxon>Poales</taxon>
        <taxon>Poaceae</taxon>
        <taxon>PACMAD clade</taxon>
        <taxon>Panicoideae</taxon>
        <taxon>Panicodae</taxon>
        <taxon>Paniceae</taxon>
        <taxon>Panicinae</taxon>
        <taxon>Panicum</taxon>
        <taxon>Panicum sect. Panicum</taxon>
    </lineage>
</organism>
<dbReference type="InterPro" id="IPR001245">
    <property type="entry name" value="Ser-Thr/Tyr_kinase_cat_dom"/>
</dbReference>
<protein>
    <submittedName>
        <fullName evidence="11">Receptor-like protein kinase</fullName>
    </submittedName>
</protein>
<sequence length="499" mass="54142">MRRAPPPLPFRCSCVLLVILVLAFRPWSASGRAAPSSPGASPVAEHVRAATAVDAAAGAANGTASFAPVAPAPPPVVIIVERRHHFHRELVIASALASVAIVAIILSTFYAWVLWRRSRRLPNGKVYRSSDTARGIMLVPILSKFSSFKTSRKGLVAMIEYPVLEAATGKFSESNVLGVGGFGCVYKAVFDGGVTAAVKRLEGGGPECEKEFEVSILVHCLLLLMTDGALFCSRPHCSGFGCWQNELDLLGRIRHPNIVSLLGFCVHEGNHYIVYELMEKGSLETQLHGPSHGSALSWHIRMKIALDMARGLEYLHEHCSPPVIHRDLKSSNILLDSDFNAKISDFGLAVTSGNIDKGSMNLSGTLGYVAPEYLLDGKLTEKSDVYAFGVVLLELLMGRKPVEKMSQTQCQSIVTWVMPQLTDRSKLPNIVDPVIRDTMDPKHLYQVAAVAVLCVQPEPSYRPLITDVLHSLVPLVPVELGGTLRVAEPPSPNLKHSPC</sequence>
<dbReference type="Pfam" id="PF07714">
    <property type="entry name" value="PK_Tyr_Ser-Thr"/>
    <property type="match status" value="1"/>
</dbReference>
<dbReference type="PANTHER" id="PTHR47989:SF60">
    <property type="entry name" value="PROTEIN KINASE DOMAIN-CONTAINING PROTEIN"/>
    <property type="match status" value="1"/>
</dbReference>
<dbReference type="FunFam" id="1.10.510.10:FF:000223">
    <property type="entry name" value="probable receptor-like protein kinase At1g80640"/>
    <property type="match status" value="1"/>
</dbReference>
<dbReference type="SUPFAM" id="SSF56112">
    <property type="entry name" value="Protein kinase-like (PK-like)"/>
    <property type="match status" value="1"/>
</dbReference>
<evidence type="ECO:0000256" key="3">
    <source>
        <dbReference type="ARBA" id="ARBA00022741"/>
    </source>
</evidence>
<evidence type="ECO:0000259" key="10">
    <source>
        <dbReference type="PROSITE" id="PS50011"/>
    </source>
</evidence>
<feature type="transmembrane region" description="Helical" evidence="8">
    <location>
        <begin position="90"/>
        <end position="115"/>
    </location>
</feature>
<accession>A0A3L6PJ82</accession>
<keyword evidence="8" id="KW-1133">Transmembrane helix</keyword>
<evidence type="ECO:0000256" key="9">
    <source>
        <dbReference type="SAM" id="SignalP"/>
    </source>
</evidence>
<keyword evidence="5 6" id="KW-0067">ATP-binding</keyword>
<evidence type="ECO:0000256" key="2">
    <source>
        <dbReference type="ARBA" id="ARBA00022679"/>
    </source>
</evidence>
<comment type="caution">
    <text evidence="11">The sequence shown here is derived from an EMBL/GenBank/DDBJ whole genome shotgun (WGS) entry which is preliminary data.</text>
</comment>
<evidence type="ECO:0000256" key="6">
    <source>
        <dbReference type="PROSITE-ProRule" id="PRU10141"/>
    </source>
</evidence>
<keyword evidence="3 6" id="KW-0547">Nucleotide-binding</keyword>
<dbReference type="EMBL" id="PQIB02000018">
    <property type="protein sequence ID" value="RLM56381.1"/>
    <property type="molecule type" value="Genomic_DNA"/>
</dbReference>
<keyword evidence="2" id="KW-0808">Transferase</keyword>
<dbReference type="Gene3D" id="1.10.510.10">
    <property type="entry name" value="Transferase(Phosphotransferase) domain 1"/>
    <property type="match status" value="1"/>
</dbReference>
<feature type="domain" description="Protein kinase" evidence="10">
    <location>
        <begin position="171"/>
        <end position="473"/>
    </location>
</feature>
<dbReference type="GO" id="GO:0005524">
    <property type="term" value="F:ATP binding"/>
    <property type="evidence" value="ECO:0007669"/>
    <property type="project" value="UniProtKB-UniRule"/>
</dbReference>
<dbReference type="GO" id="GO:0004674">
    <property type="term" value="F:protein serine/threonine kinase activity"/>
    <property type="evidence" value="ECO:0007669"/>
    <property type="project" value="UniProtKB-KW"/>
</dbReference>
<keyword evidence="8" id="KW-0472">Membrane</keyword>
<dbReference type="SMART" id="SM00220">
    <property type="entry name" value="S_TKc"/>
    <property type="match status" value="1"/>
</dbReference>
<feature type="binding site" evidence="6">
    <location>
        <position position="199"/>
    </location>
    <ligand>
        <name>ATP</name>
        <dbReference type="ChEBI" id="CHEBI:30616"/>
    </ligand>
</feature>
<dbReference type="InterPro" id="IPR011009">
    <property type="entry name" value="Kinase-like_dom_sf"/>
</dbReference>
<dbReference type="STRING" id="4540.A0A3L6PJ82"/>
<gene>
    <name evidence="11" type="ORF">C2845_PM10G17360</name>
</gene>
<evidence type="ECO:0000256" key="7">
    <source>
        <dbReference type="RuleBase" id="RU000304"/>
    </source>
</evidence>
<keyword evidence="1 7" id="KW-0723">Serine/threonine-protein kinase</keyword>
<comment type="similarity">
    <text evidence="7">Belongs to the protein kinase superfamily.</text>
</comment>
<dbReference type="InterPro" id="IPR017441">
    <property type="entry name" value="Protein_kinase_ATP_BS"/>
</dbReference>
<dbReference type="Proteomes" id="UP000275267">
    <property type="component" value="Unassembled WGS sequence"/>
</dbReference>
<dbReference type="CDD" id="cd14066">
    <property type="entry name" value="STKc_IRAK"/>
    <property type="match status" value="1"/>
</dbReference>
<dbReference type="AlphaFoldDB" id="A0A3L6PJ82"/>